<sequence>MYPFGYSFGYSSLYAPPIVTHAAPIIPVAATRTVGILQASPPRATALLAPAPRRRLELIDRPRLELVDRRPPRLMLGAPDIDPDDEEEDYDDYDDYDDDDSAYGRYLDAKEDYEYREFHRRRAAGYYRPTYREGYEREQEDRRRPGERRERRVGGGGGGRDVTGQDRGGRRGRNWNWDGDGDAGKGRMRSGAPTAGSNPSYWRR</sequence>
<name>A0A2T2NJU5_CORCC</name>
<feature type="region of interest" description="Disordered" evidence="1">
    <location>
        <begin position="70"/>
        <end position="101"/>
    </location>
</feature>
<feature type="compositionally biased region" description="Polar residues" evidence="1">
    <location>
        <begin position="195"/>
        <end position="204"/>
    </location>
</feature>
<evidence type="ECO:0000313" key="2">
    <source>
        <dbReference type="EMBL" id="PSN65713.1"/>
    </source>
</evidence>
<dbReference type="Proteomes" id="UP000240883">
    <property type="component" value="Unassembled WGS sequence"/>
</dbReference>
<reference evidence="2 3" key="1">
    <citation type="journal article" date="2018" name="Front. Microbiol.">
        <title>Genome-Wide Analysis of Corynespora cassiicola Leaf Fall Disease Putative Effectors.</title>
        <authorList>
            <person name="Lopez D."/>
            <person name="Ribeiro S."/>
            <person name="Label P."/>
            <person name="Fumanal B."/>
            <person name="Venisse J.S."/>
            <person name="Kohler A."/>
            <person name="de Oliveira R.R."/>
            <person name="Labutti K."/>
            <person name="Lipzen A."/>
            <person name="Lail K."/>
            <person name="Bauer D."/>
            <person name="Ohm R.A."/>
            <person name="Barry K.W."/>
            <person name="Spatafora J."/>
            <person name="Grigoriev I.V."/>
            <person name="Martin F.M."/>
            <person name="Pujade-Renaud V."/>
        </authorList>
    </citation>
    <scope>NUCLEOTIDE SEQUENCE [LARGE SCALE GENOMIC DNA]</scope>
    <source>
        <strain evidence="2 3">Philippines</strain>
    </source>
</reference>
<organism evidence="2 3">
    <name type="scientific">Corynespora cassiicola Philippines</name>
    <dbReference type="NCBI Taxonomy" id="1448308"/>
    <lineage>
        <taxon>Eukaryota</taxon>
        <taxon>Fungi</taxon>
        <taxon>Dikarya</taxon>
        <taxon>Ascomycota</taxon>
        <taxon>Pezizomycotina</taxon>
        <taxon>Dothideomycetes</taxon>
        <taxon>Pleosporomycetidae</taxon>
        <taxon>Pleosporales</taxon>
        <taxon>Corynesporascaceae</taxon>
        <taxon>Corynespora</taxon>
    </lineage>
</organism>
<evidence type="ECO:0000313" key="3">
    <source>
        <dbReference type="Proteomes" id="UP000240883"/>
    </source>
</evidence>
<keyword evidence="3" id="KW-1185">Reference proteome</keyword>
<accession>A0A2T2NJU5</accession>
<proteinExistence type="predicted"/>
<gene>
    <name evidence="2" type="ORF">BS50DRAFT_668223</name>
</gene>
<feature type="compositionally biased region" description="Acidic residues" evidence="1">
    <location>
        <begin position="81"/>
        <end position="101"/>
    </location>
</feature>
<dbReference type="AlphaFoldDB" id="A0A2T2NJU5"/>
<feature type="compositionally biased region" description="Basic and acidic residues" evidence="1">
    <location>
        <begin position="134"/>
        <end position="153"/>
    </location>
</feature>
<evidence type="ECO:0000256" key="1">
    <source>
        <dbReference type="SAM" id="MobiDB-lite"/>
    </source>
</evidence>
<protein>
    <submittedName>
        <fullName evidence="2">Uncharacterized protein</fullName>
    </submittedName>
</protein>
<feature type="region of interest" description="Disordered" evidence="1">
    <location>
        <begin position="134"/>
        <end position="204"/>
    </location>
</feature>
<dbReference type="EMBL" id="KZ678136">
    <property type="protein sequence ID" value="PSN65713.1"/>
    <property type="molecule type" value="Genomic_DNA"/>
</dbReference>